<reference evidence="2 3" key="1">
    <citation type="submission" date="2018-04" db="EMBL/GenBank/DDBJ databases">
        <title>Pararhodobacter oceanense sp. nov., isolated from marine intertidal sediment.</title>
        <authorList>
            <person name="Wang X.-L."/>
            <person name="Du Z.-J."/>
        </authorList>
    </citation>
    <scope>NUCLEOTIDE SEQUENCE [LARGE SCALE GENOMIC DNA]</scope>
    <source>
        <strain evidence="2 3">AM505</strain>
    </source>
</reference>
<name>A0A2T8HPF7_9RHOB</name>
<dbReference type="SUPFAM" id="SSF53098">
    <property type="entry name" value="Ribonuclease H-like"/>
    <property type="match status" value="1"/>
</dbReference>
<dbReference type="PROSITE" id="PS50994">
    <property type="entry name" value="INTEGRASE"/>
    <property type="match status" value="1"/>
</dbReference>
<dbReference type="InterPro" id="IPR036397">
    <property type="entry name" value="RNaseH_sf"/>
</dbReference>
<dbReference type="InterPro" id="IPR001584">
    <property type="entry name" value="Integrase_cat-core"/>
</dbReference>
<dbReference type="EMBL" id="QDKM01000016">
    <property type="protein sequence ID" value="PVH27331.1"/>
    <property type="molecule type" value="Genomic_DNA"/>
</dbReference>
<evidence type="ECO:0000313" key="3">
    <source>
        <dbReference type="Proteomes" id="UP000245911"/>
    </source>
</evidence>
<accession>A0A2T8HPF7</accession>
<proteinExistence type="predicted"/>
<organism evidence="2 3">
    <name type="scientific">Pararhodobacter oceanensis</name>
    <dbReference type="NCBI Taxonomy" id="2172121"/>
    <lineage>
        <taxon>Bacteria</taxon>
        <taxon>Pseudomonadati</taxon>
        <taxon>Pseudomonadota</taxon>
        <taxon>Alphaproteobacteria</taxon>
        <taxon>Rhodobacterales</taxon>
        <taxon>Paracoccaceae</taxon>
        <taxon>Pararhodobacter</taxon>
    </lineage>
</organism>
<gene>
    <name evidence="2" type="ORF">DDE20_18280</name>
</gene>
<dbReference type="GO" id="GO:0015074">
    <property type="term" value="P:DNA integration"/>
    <property type="evidence" value="ECO:0007669"/>
    <property type="project" value="InterPro"/>
</dbReference>
<dbReference type="Proteomes" id="UP000245911">
    <property type="component" value="Unassembled WGS sequence"/>
</dbReference>
<comment type="caution">
    <text evidence="2">The sequence shown here is derived from an EMBL/GenBank/DDBJ whole genome shotgun (WGS) entry which is preliminary data.</text>
</comment>
<sequence length="513" mass="58012">MASHHAHDWRGTHRNRARRRHRLSLLYLEHLIMKLNVNPEFPVGCLIVDGTKASKVVAIVKDSAVLRPVSADANAMQDFLMSTAEIREHAKRVDFEIKFSTSAYMQGSGLVDPKDVPFVAFDEEEKMRAIFGAACCMALEELRNEGLIRITAPSIDENHDLVSKRTQEVFRRFLGVTRRGNRKHVGFDVPYGQTLVKQYNAYTHEAFDPSDFWTKHSKAGRKKKTFDQWVMDLMAEAYSPYRDQREPKLIRCYERLQGMLLDANRERLATVPGFEPVKVSERKFREYAANQKPTAVKVSRKGQHESARLNRCGIGEIAARMIGESVEIDECELPLWVFLEKTGMHKVFGPETMRQLKLEAQDPKKGKVWVLVAVDVATGMPLAFHLAKSQNADDSIELLRRLVSDKTKLAQDAGCKNPPPPPVRPYMVTMDTGSGLWNNSVPRAILSLGGWFRYGRTKSATDKAFVERFFATLGSDIVKALHGYNGQGPGTKTEYDGQDMTVMMTCPPWVPHS</sequence>
<dbReference type="InterPro" id="IPR012337">
    <property type="entry name" value="RNaseH-like_sf"/>
</dbReference>
<dbReference type="OrthoDB" id="5287589at2"/>
<evidence type="ECO:0000259" key="1">
    <source>
        <dbReference type="PROSITE" id="PS50994"/>
    </source>
</evidence>
<keyword evidence="3" id="KW-1185">Reference proteome</keyword>
<dbReference type="AlphaFoldDB" id="A0A2T8HPF7"/>
<dbReference type="Gene3D" id="3.30.420.10">
    <property type="entry name" value="Ribonuclease H-like superfamily/Ribonuclease H"/>
    <property type="match status" value="1"/>
</dbReference>
<feature type="domain" description="Integrase catalytic" evidence="1">
    <location>
        <begin position="346"/>
        <end position="513"/>
    </location>
</feature>
<evidence type="ECO:0000313" key="2">
    <source>
        <dbReference type="EMBL" id="PVH27331.1"/>
    </source>
</evidence>
<dbReference type="GO" id="GO:0003676">
    <property type="term" value="F:nucleic acid binding"/>
    <property type="evidence" value="ECO:0007669"/>
    <property type="project" value="InterPro"/>
</dbReference>
<protein>
    <recommendedName>
        <fullName evidence="1">Integrase catalytic domain-containing protein</fullName>
    </recommendedName>
</protein>